<gene>
    <name evidence="2" type="ORF">ASNO1_73880</name>
</gene>
<dbReference type="Proteomes" id="UP001342631">
    <property type="component" value="Unassembled WGS sequence"/>
</dbReference>
<name>A0ABQ6R484_9BACT</name>
<reference evidence="2 3" key="1">
    <citation type="journal article" date="2024" name="Arch. Microbiol.">
        <title>Corallococcus caeni sp. nov., a novel myxobacterium isolated from activated sludge.</title>
        <authorList>
            <person name="Tomita S."/>
            <person name="Nakai R."/>
            <person name="Kuroda K."/>
            <person name="Kurashita H."/>
            <person name="Hatamoto M."/>
            <person name="Yamaguchi T."/>
            <person name="Narihiro T."/>
        </authorList>
    </citation>
    <scope>NUCLEOTIDE SEQUENCE [LARGE SCALE GENOMIC DNA]</scope>
    <source>
        <strain evidence="2 3">NO1</strain>
    </source>
</reference>
<feature type="region of interest" description="Disordered" evidence="1">
    <location>
        <begin position="361"/>
        <end position="408"/>
    </location>
</feature>
<accession>A0ABQ6R484</accession>
<protein>
    <submittedName>
        <fullName evidence="2">Uncharacterized protein</fullName>
    </submittedName>
</protein>
<organism evidence="2 3">
    <name type="scientific">Corallococcus caeni</name>
    <dbReference type="NCBI Taxonomy" id="3082388"/>
    <lineage>
        <taxon>Bacteria</taxon>
        <taxon>Pseudomonadati</taxon>
        <taxon>Myxococcota</taxon>
        <taxon>Myxococcia</taxon>
        <taxon>Myxococcales</taxon>
        <taxon>Cystobacterineae</taxon>
        <taxon>Myxococcaceae</taxon>
        <taxon>Corallococcus</taxon>
    </lineage>
</organism>
<feature type="compositionally biased region" description="Basic and acidic residues" evidence="1">
    <location>
        <begin position="361"/>
        <end position="372"/>
    </location>
</feature>
<evidence type="ECO:0000313" key="2">
    <source>
        <dbReference type="EMBL" id="GMU11134.1"/>
    </source>
</evidence>
<keyword evidence="3" id="KW-1185">Reference proteome</keyword>
<evidence type="ECO:0000256" key="1">
    <source>
        <dbReference type="SAM" id="MobiDB-lite"/>
    </source>
</evidence>
<proteinExistence type="predicted"/>
<comment type="caution">
    <text evidence="2">The sequence shown here is derived from an EMBL/GenBank/DDBJ whole genome shotgun (WGS) entry which is preliminary data.</text>
</comment>
<sequence length="508" mass="55015">MDALEGLALVLEEGGAQGFVARDERLEGAAQGLDIQAPQQAQGDRKVVGRVVRRQLVEEPEALLGEGKWLGAFSARASEGRQARARRRTLQLLREGRDGGGLEEGAEGKLHVERGAHAGHQLGGEQRMATQLEEVVRATHGGDAQHFAPERRELLLQRRHRRFVGVRGPQQARVRDGEGLAVHLAVGGQRQCLHGDKGRGHHVLRQVLLEVGAEGGDVEGLTHDVGHQPLVPRSILAGEHDGVLHSGGSTQGVLDLAQLDAEAAHLHLGVNASHEVQLAVRAPAHHVARTVEASPFLTGKGIRHEALGGQARTSCIPTRDAHATDVQFTAHAHRHRLPLRVEHVDAHVRQRLADGGHVPIRDHLAERGDDGGFRGAVRIEQPPPRGPARDDVGGQGLTAGDDGAHLGQPFGGRGRQCRRGEADDTQFLLTQQHGQRGARHQLLQRREHQRGAVAERGEDFFHGQVEAEARELQHATARPDAVGHCLMRDEVGDAAVLHRRAFRRARAA</sequence>
<evidence type="ECO:0000313" key="3">
    <source>
        <dbReference type="Proteomes" id="UP001342631"/>
    </source>
</evidence>
<dbReference type="EMBL" id="BTTX01000011">
    <property type="protein sequence ID" value="GMU11134.1"/>
    <property type="molecule type" value="Genomic_DNA"/>
</dbReference>